<keyword evidence="2" id="KW-1185">Reference proteome</keyword>
<evidence type="ECO:0000313" key="1">
    <source>
        <dbReference type="EMBL" id="KAH3773649.1"/>
    </source>
</evidence>
<protein>
    <submittedName>
        <fullName evidence="1">Uncharacterized protein</fullName>
    </submittedName>
</protein>
<dbReference type="Proteomes" id="UP000828390">
    <property type="component" value="Unassembled WGS sequence"/>
</dbReference>
<evidence type="ECO:0000313" key="2">
    <source>
        <dbReference type="Proteomes" id="UP000828390"/>
    </source>
</evidence>
<dbReference type="AlphaFoldDB" id="A0A9D4E4D8"/>
<proteinExistence type="predicted"/>
<gene>
    <name evidence="1" type="ORF">DPMN_175016</name>
</gene>
<name>A0A9D4E4D8_DREPO</name>
<reference evidence="1" key="2">
    <citation type="submission" date="2020-11" db="EMBL/GenBank/DDBJ databases">
        <authorList>
            <person name="McCartney M.A."/>
            <person name="Auch B."/>
            <person name="Kono T."/>
            <person name="Mallez S."/>
            <person name="Becker A."/>
            <person name="Gohl D.M."/>
            <person name="Silverstein K.A.T."/>
            <person name="Koren S."/>
            <person name="Bechman K.B."/>
            <person name="Herman A."/>
            <person name="Abrahante J.E."/>
            <person name="Garbe J."/>
        </authorList>
    </citation>
    <scope>NUCLEOTIDE SEQUENCE</scope>
    <source>
        <strain evidence="1">Duluth1</strain>
        <tissue evidence="1">Whole animal</tissue>
    </source>
</reference>
<accession>A0A9D4E4D8</accession>
<sequence length="109" mass="12475">MDATTQFASNVTLIKFTEHETLNTKTSNFFRMEVSTGRLLWRHEGGATEGDSADSYFHWNDRKRFDYFRAASSEEDNVHGDVPVYSGAFRYAHLVQRTSAKLGVTYLGR</sequence>
<organism evidence="1 2">
    <name type="scientific">Dreissena polymorpha</name>
    <name type="common">Zebra mussel</name>
    <name type="synonym">Mytilus polymorpha</name>
    <dbReference type="NCBI Taxonomy" id="45954"/>
    <lineage>
        <taxon>Eukaryota</taxon>
        <taxon>Metazoa</taxon>
        <taxon>Spiralia</taxon>
        <taxon>Lophotrochozoa</taxon>
        <taxon>Mollusca</taxon>
        <taxon>Bivalvia</taxon>
        <taxon>Autobranchia</taxon>
        <taxon>Heteroconchia</taxon>
        <taxon>Euheterodonta</taxon>
        <taxon>Imparidentia</taxon>
        <taxon>Neoheterodontei</taxon>
        <taxon>Myida</taxon>
        <taxon>Dreissenoidea</taxon>
        <taxon>Dreissenidae</taxon>
        <taxon>Dreissena</taxon>
    </lineage>
</organism>
<dbReference type="EMBL" id="JAIWYP010000009">
    <property type="protein sequence ID" value="KAH3773649.1"/>
    <property type="molecule type" value="Genomic_DNA"/>
</dbReference>
<reference evidence="1" key="1">
    <citation type="journal article" date="2019" name="bioRxiv">
        <title>The Genome of the Zebra Mussel, Dreissena polymorpha: A Resource for Invasive Species Research.</title>
        <authorList>
            <person name="McCartney M.A."/>
            <person name="Auch B."/>
            <person name="Kono T."/>
            <person name="Mallez S."/>
            <person name="Zhang Y."/>
            <person name="Obille A."/>
            <person name="Becker A."/>
            <person name="Abrahante J.E."/>
            <person name="Garbe J."/>
            <person name="Badalamenti J.P."/>
            <person name="Herman A."/>
            <person name="Mangelson H."/>
            <person name="Liachko I."/>
            <person name="Sullivan S."/>
            <person name="Sone E.D."/>
            <person name="Koren S."/>
            <person name="Silverstein K.A.T."/>
            <person name="Beckman K.B."/>
            <person name="Gohl D.M."/>
        </authorList>
    </citation>
    <scope>NUCLEOTIDE SEQUENCE</scope>
    <source>
        <strain evidence="1">Duluth1</strain>
        <tissue evidence="1">Whole animal</tissue>
    </source>
</reference>
<comment type="caution">
    <text evidence="1">The sequence shown here is derived from an EMBL/GenBank/DDBJ whole genome shotgun (WGS) entry which is preliminary data.</text>
</comment>